<organism evidence="2 3">
    <name type="scientific">Melaminivora suipulveris</name>
    <dbReference type="NCBI Taxonomy" id="2109913"/>
    <lineage>
        <taxon>Bacteria</taxon>
        <taxon>Pseudomonadati</taxon>
        <taxon>Pseudomonadota</taxon>
        <taxon>Betaproteobacteria</taxon>
        <taxon>Burkholderiales</taxon>
        <taxon>Comamonadaceae</taxon>
        <taxon>Melaminivora</taxon>
    </lineage>
</organism>
<dbReference type="RefSeq" id="WP_106682840.1">
    <property type="nucleotide sequence ID" value="NZ_CP027667.1"/>
</dbReference>
<evidence type="ECO:0000313" key="3">
    <source>
        <dbReference type="Proteomes" id="UP000237925"/>
    </source>
</evidence>
<dbReference type="Gene3D" id="1.10.10.880">
    <property type="entry name" value="Anti sigma-E protein RseA, N-terminal domain"/>
    <property type="match status" value="1"/>
</dbReference>
<name>A0A2R3Q9B0_9BURK</name>
<dbReference type="PANTHER" id="PTHR38104:SF1">
    <property type="entry name" value="ANTI-SIGMA-E FACTOR RSEA"/>
    <property type="match status" value="1"/>
</dbReference>
<protein>
    <submittedName>
        <fullName evidence="2">Anti-anti-sigma factor</fullName>
    </submittedName>
</protein>
<reference evidence="2 3" key="1">
    <citation type="submission" date="2018-03" db="EMBL/GenBank/DDBJ databases">
        <title>Genome sequencing of Melaminivora sp.</title>
        <authorList>
            <person name="Kim S.-J."/>
            <person name="Heo J."/>
            <person name="Ahn J.-H."/>
            <person name="Kwon S.-W."/>
        </authorList>
    </citation>
    <scope>NUCLEOTIDE SEQUENCE [LARGE SCALE GENOMIC DNA]</scope>
    <source>
        <strain evidence="2 3">SC2-9</strain>
    </source>
</reference>
<proteinExistence type="predicted"/>
<feature type="domain" description="Anti sigma-E protein RseA N-terminal" evidence="1">
    <location>
        <begin position="8"/>
        <end position="93"/>
    </location>
</feature>
<keyword evidence="3" id="KW-1185">Reference proteome</keyword>
<dbReference type="KEGG" id="mela:C6568_03150"/>
<accession>A0A2R3Q9B0</accession>
<dbReference type="Pfam" id="PF03872">
    <property type="entry name" value="RseA_N"/>
    <property type="match status" value="1"/>
</dbReference>
<dbReference type="PANTHER" id="PTHR38104">
    <property type="match status" value="1"/>
</dbReference>
<dbReference type="InterPro" id="IPR005572">
    <property type="entry name" value="Anti-sigma_E_RseA_N"/>
</dbReference>
<dbReference type="EMBL" id="CP027667">
    <property type="protein sequence ID" value="AVO48360.1"/>
    <property type="molecule type" value="Genomic_DNA"/>
</dbReference>
<dbReference type="Proteomes" id="UP000237925">
    <property type="component" value="Chromosome"/>
</dbReference>
<dbReference type="InterPro" id="IPR036147">
    <property type="entry name" value="Anti-sigma_E_RseA_N_sf"/>
</dbReference>
<dbReference type="SUPFAM" id="SSF89069">
    <property type="entry name" value="N-terminal, cytoplasmic domain of anti-sigmaE factor RseA"/>
    <property type="match status" value="1"/>
</dbReference>
<dbReference type="AlphaFoldDB" id="A0A2R3Q9B0"/>
<gene>
    <name evidence="2" type="ORF">C6568_03150</name>
</gene>
<evidence type="ECO:0000259" key="1">
    <source>
        <dbReference type="Pfam" id="PF03872"/>
    </source>
</evidence>
<evidence type="ECO:0000313" key="2">
    <source>
        <dbReference type="EMBL" id="AVO48360.1"/>
    </source>
</evidence>
<dbReference type="GO" id="GO:0016989">
    <property type="term" value="F:sigma factor antagonist activity"/>
    <property type="evidence" value="ECO:0007669"/>
    <property type="project" value="InterPro"/>
</dbReference>
<sequence length="222" mass="23545">MNDQDVMSRREQLSALADGELHEHEFSQAMGYAATDDGHACWQAWHLIGETLRSSQAPAAVGDAALLQRLRRQIAREQPAPRLSRATLQQVAPPLDAAEPAVRDPAANAQVLRWKLAAGFASLAAVAVLGWNAYVGLGQPAAPGAQLAAAPPVQHTPAQALVATGMAPSAGPQEAQAPQPIMIRDPRLDELLAAHRQLGNNTTALQMPAGFLRNATFAGRER</sequence>
<dbReference type="InterPro" id="IPR052383">
    <property type="entry name" value="Anti-sigma-E_RseA-like"/>
</dbReference>
<dbReference type="CDD" id="cd16328">
    <property type="entry name" value="RseA_N"/>
    <property type="match status" value="1"/>
</dbReference>
<dbReference type="OrthoDB" id="8561243at2"/>